<evidence type="ECO:0000259" key="2">
    <source>
        <dbReference type="Pfam" id="PF00892"/>
    </source>
</evidence>
<dbReference type="Proteomes" id="UP000326857">
    <property type="component" value="Unassembled WGS sequence"/>
</dbReference>
<reference evidence="3 4" key="1">
    <citation type="submission" date="2019-09" db="EMBL/GenBank/DDBJ databases">
        <authorList>
            <person name="Dittami M. S."/>
        </authorList>
    </citation>
    <scope>NUCLEOTIDE SEQUENCE [LARGE SCALE GENOMIC DNA]</scope>
    <source>
        <strain evidence="3">SPHINGO391</strain>
    </source>
</reference>
<dbReference type="InterPro" id="IPR037185">
    <property type="entry name" value="EmrE-like"/>
</dbReference>
<dbReference type="GO" id="GO:0016020">
    <property type="term" value="C:membrane"/>
    <property type="evidence" value="ECO:0007669"/>
    <property type="project" value="InterPro"/>
</dbReference>
<dbReference type="SUPFAM" id="SSF103481">
    <property type="entry name" value="Multidrug resistance efflux transporter EmrE"/>
    <property type="match status" value="2"/>
</dbReference>
<feature type="transmembrane region" description="Helical" evidence="1">
    <location>
        <begin position="97"/>
        <end position="115"/>
    </location>
</feature>
<feature type="transmembrane region" description="Helical" evidence="1">
    <location>
        <begin position="186"/>
        <end position="205"/>
    </location>
</feature>
<keyword evidence="1" id="KW-1133">Transmembrane helix</keyword>
<feature type="transmembrane region" description="Helical" evidence="1">
    <location>
        <begin position="242"/>
        <end position="262"/>
    </location>
</feature>
<feature type="domain" description="EamA" evidence="2">
    <location>
        <begin position="155"/>
        <end position="283"/>
    </location>
</feature>
<feature type="transmembrane region" description="Helical" evidence="1">
    <location>
        <begin position="268"/>
        <end position="285"/>
    </location>
</feature>
<evidence type="ECO:0000256" key="1">
    <source>
        <dbReference type="SAM" id="Phobius"/>
    </source>
</evidence>
<keyword evidence="1" id="KW-0812">Transmembrane</keyword>
<feature type="transmembrane region" description="Helical" evidence="1">
    <location>
        <begin position="217"/>
        <end position="235"/>
    </location>
</feature>
<feature type="transmembrane region" description="Helical" evidence="1">
    <location>
        <begin position="72"/>
        <end position="91"/>
    </location>
</feature>
<feature type="transmembrane region" description="Helical" evidence="1">
    <location>
        <begin position="154"/>
        <end position="174"/>
    </location>
</feature>
<dbReference type="EMBL" id="CABVLI010000047">
    <property type="protein sequence ID" value="VVT29541.1"/>
    <property type="molecule type" value="Genomic_DNA"/>
</dbReference>
<protein>
    <submittedName>
        <fullName evidence="3">Permease</fullName>
    </submittedName>
</protein>
<dbReference type="InterPro" id="IPR000620">
    <property type="entry name" value="EamA_dom"/>
</dbReference>
<keyword evidence="1" id="KW-0472">Membrane</keyword>
<gene>
    <name evidence="3" type="ORF">SPHINGO391_510137</name>
</gene>
<dbReference type="AlphaFoldDB" id="A0A5E8AEE0"/>
<evidence type="ECO:0000313" key="4">
    <source>
        <dbReference type="Proteomes" id="UP000326857"/>
    </source>
</evidence>
<evidence type="ECO:0000313" key="3">
    <source>
        <dbReference type="EMBL" id="VVT29541.1"/>
    </source>
</evidence>
<feature type="domain" description="EamA" evidence="2">
    <location>
        <begin position="18"/>
        <end position="141"/>
    </location>
</feature>
<dbReference type="Pfam" id="PF00892">
    <property type="entry name" value="EamA"/>
    <property type="match status" value="2"/>
</dbReference>
<organism evidence="3 4">
    <name type="scientific">Sphingomonas aurantiaca</name>
    <dbReference type="NCBI Taxonomy" id="185949"/>
    <lineage>
        <taxon>Bacteria</taxon>
        <taxon>Pseudomonadati</taxon>
        <taxon>Pseudomonadota</taxon>
        <taxon>Alphaproteobacteria</taxon>
        <taxon>Sphingomonadales</taxon>
        <taxon>Sphingomonadaceae</taxon>
        <taxon>Sphingomonas</taxon>
    </lineage>
</organism>
<dbReference type="RefSeq" id="WP_151991962.1">
    <property type="nucleotide sequence ID" value="NZ_LR701528.1"/>
</dbReference>
<feature type="transmembrane region" description="Helical" evidence="1">
    <location>
        <begin position="122"/>
        <end position="142"/>
    </location>
</feature>
<accession>A0A5E8AEE0</accession>
<name>A0A5E8AEE0_9SPHN</name>
<proteinExistence type="predicted"/>
<dbReference type="PANTHER" id="PTHR22911">
    <property type="entry name" value="ACYL-MALONYL CONDENSING ENZYME-RELATED"/>
    <property type="match status" value="1"/>
</dbReference>
<dbReference type="PANTHER" id="PTHR22911:SF103">
    <property type="entry name" value="BLR2811 PROTEIN"/>
    <property type="match status" value="1"/>
</dbReference>
<sequence>MTPRTVSPALAFAVAALGIGLFSMMDAVMKSLVLAIGVYNALLWRQMVSVGLGAVAWRLGKSGRPSARALKLHCARGLVTTAMAVLFFWGLARVPMAQAISLTYIAPILALLLAAVTLGERVGWKTVVASIVALGGVVVVMIGQGREVPGPETLLGTLSILGSAVLYAVNLVIARLQSQAARPGEIAFFQALVITATLALAAPWLAVVPEAASWPKLVLAAGLATASLWLLGWAYAHGDTGFLATTEYTSFVYAAGLGFLVFGERVSAFTLAGAAVIVVACLYAARRRDIAQTSIEATV</sequence>